<feature type="compositionally biased region" description="Polar residues" evidence="1">
    <location>
        <begin position="68"/>
        <end position="80"/>
    </location>
</feature>
<dbReference type="Proteomes" id="UP001152747">
    <property type="component" value="Unassembled WGS sequence"/>
</dbReference>
<accession>A0A9P1N9T0</accession>
<evidence type="ECO:0000256" key="1">
    <source>
        <dbReference type="SAM" id="MobiDB-lite"/>
    </source>
</evidence>
<organism evidence="2 3">
    <name type="scientific">Caenorhabditis angaria</name>
    <dbReference type="NCBI Taxonomy" id="860376"/>
    <lineage>
        <taxon>Eukaryota</taxon>
        <taxon>Metazoa</taxon>
        <taxon>Ecdysozoa</taxon>
        <taxon>Nematoda</taxon>
        <taxon>Chromadorea</taxon>
        <taxon>Rhabditida</taxon>
        <taxon>Rhabditina</taxon>
        <taxon>Rhabditomorpha</taxon>
        <taxon>Rhabditoidea</taxon>
        <taxon>Rhabditidae</taxon>
        <taxon>Peloderinae</taxon>
        <taxon>Caenorhabditis</taxon>
    </lineage>
</organism>
<comment type="caution">
    <text evidence="2">The sequence shown here is derived from an EMBL/GenBank/DDBJ whole genome shotgun (WGS) entry which is preliminary data.</text>
</comment>
<proteinExistence type="predicted"/>
<name>A0A9P1N9T0_9PELO</name>
<dbReference type="EMBL" id="CANHGI010000006">
    <property type="protein sequence ID" value="CAI5456459.1"/>
    <property type="molecule type" value="Genomic_DNA"/>
</dbReference>
<keyword evidence="3" id="KW-1185">Reference proteome</keyword>
<sequence>MVRRSSRLSKSTNSQNDAADQGSSSSQKPETSNEAEGNPTLENELGVDSNREQASSTRRLRQRRVVRNATNIDNAAQIPTSSSRKRSRSAQSNSEVAPKIGRKAAEENQQNGEEVQNLEDEGDPEDEFIEFEEDEEEGAEINAEFVRRFLTRAMDRNPRIFGDVLNPDHLVEYTMEYFTQNPNVFRRVCWNLEALKQWCNRQFVMGVANWIDFNRDPESSQIEDLNQGKYEVEIGEDGTFIATPLEPYPAIFPQHINQRLQEREDMRQDFAEARELIRARSFKEMMDHMVERNRRRREELERMMRGRV</sequence>
<dbReference type="AlphaFoldDB" id="A0A9P1N9T0"/>
<reference evidence="2" key="1">
    <citation type="submission" date="2022-11" db="EMBL/GenBank/DDBJ databases">
        <authorList>
            <person name="Kikuchi T."/>
        </authorList>
    </citation>
    <scope>NUCLEOTIDE SEQUENCE</scope>
    <source>
        <strain evidence="2">PS1010</strain>
    </source>
</reference>
<protein>
    <submittedName>
        <fullName evidence="2">Uncharacterized protein</fullName>
    </submittedName>
</protein>
<evidence type="ECO:0000313" key="3">
    <source>
        <dbReference type="Proteomes" id="UP001152747"/>
    </source>
</evidence>
<feature type="region of interest" description="Disordered" evidence="1">
    <location>
        <begin position="1"/>
        <end position="124"/>
    </location>
</feature>
<gene>
    <name evidence="2" type="ORF">CAMP_LOCUS19096</name>
</gene>
<evidence type="ECO:0000313" key="2">
    <source>
        <dbReference type="EMBL" id="CAI5456459.1"/>
    </source>
</evidence>
<feature type="compositionally biased region" description="Polar residues" evidence="1">
    <location>
        <begin position="8"/>
        <end position="35"/>
    </location>
</feature>